<feature type="repeat" description="TPR" evidence="1">
    <location>
        <begin position="118"/>
        <end position="151"/>
    </location>
</feature>
<dbReference type="SUPFAM" id="SSF48452">
    <property type="entry name" value="TPR-like"/>
    <property type="match status" value="2"/>
</dbReference>
<gene>
    <name evidence="4" type="ORF">C7H19_20195</name>
</gene>
<dbReference type="InterPro" id="IPR019734">
    <property type="entry name" value="TPR_rpt"/>
</dbReference>
<dbReference type="Gene3D" id="1.25.40.10">
    <property type="entry name" value="Tetratricopeptide repeat domain"/>
    <property type="match status" value="3"/>
</dbReference>
<organism evidence="4 5">
    <name type="scientific">Aphanothece hegewaldii CCALA 016</name>
    <dbReference type="NCBI Taxonomy" id="2107694"/>
    <lineage>
        <taxon>Bacteria</taxon>
        <taxon>Bacillati</taxon>
        <taxon>Cyanobacteriota</taxon>
        <taxon>Cyanophyceae</taxon>
        <taxon>Oscillatoriophycideae</taxon>
        <taxon>Chroococcales</taxon>
        <taxon>Aphanothecaceae</taxon>
        <taxon>Aphanothece</taxon>
    </lineage>
</organism>
<dbReference type="RefSeq" id="WP_106458724.1">
    <property type="nucleotide sequence ID" value="NZ_PXOH01000031.1"/>
</dbReference>
<dbReference type="InterPro" id="IPR011990">
    <property type="entry name" value="TPR-like_helical_dom_sf"/>
</dbReference>
<evidence type="ECO:0000259" key="3">
    <source>
        <dbReference type="Pfam" id="PF12770"/>
    </source>
</evidence>
<dbReference type="AlphaFoldDB" id="A0A2T1LT08"/>
<dbReference type="Pfam" id="PF13424">
    <property type="entry name" value="TPR_12"/>
    <property type="match status" value="1"/>
</dbReference>
<dbReference type="OrthoDB" id="446317at2"/>
<keyword evidence="2" id="KW-0472">Membrane</keyword>
<dbReference type="Pfam" id="PF12770">
    <property type="entry name" value="CHAT"/>
    <property type="match status" value="1"/>
</dbReference>
<keyword evidence="2" id="KW-0812">Transmembrane</keyword>
<reference evidence="4 5" key="2">
    <citation type="submission" date="2018-03" db="EMBL/GenBank/DDBJ databases">
        <authorList>
            <person name="Keele B.F."/>
        </authorList>
    </citation>
    <scope>NUCLEOTIDE SEQUENCE [LARGE SCALE GENOMIC DNA]</scope>
    <source>
        <strain evidence="4 5">CCALA 016</strain>
    </source>
</reference>
<name>A0A2T1LT08_9CHRO</name>
<dbReference type="Pfam" id="PF13176">
    <property type="entry name" value="TPR_7"/>
    <property type="match status" value="1"/>
</dbReference>
<comment type="caution">
    <text evidence="4">The sequence shown here is derived from an EMBL/GenBank/DDBJ whole genome shotgun (WGS) entry which is preliminary data.</text>
</comment>
<evidence type="ECO:0000256" key="1">
    <source>
        <dbReference type="PROSITE-ProRule" id="PRU00339"/>
    </source>
</evidence>
<feature type="repeat" description="TPR" evidence="1">
    <location>
        <begin position="158"/>
        <end position="191"/>
    </location>
</feature>
<dbReference type="Pfam" id="PF13181">
    <property type="entry name" value="TPR_8"/>
    <property type="match status" value="1"/>
</dbReference>
<dbReference type="SMART" id="SM00028">
    <property type="entry name" value="TPR"/>
    <property type="match status" value="6"/>
</dbReference>
<feature type="transmembrane region" description="Helical" evidence="2">
    <location>
        <begin position="12"/>
        <end position="29"/>
    </location>
</feature>
<dbReference type="PANTHER" id="PTHR10098">
    <property type="entry name" value="RAPSYN-RELATED"/>
    <property type="match status" value="1"/>
</dbReference>
<dbReference type="EMBL" id="PXOH01000031">
    <property type="protein sequence ID" value="PSF33321.1"/>
    <property type="molecule type" value="Genomic_DNA"/>
</dbReference>
<proteinExistence type="predicted"/>
<keyword evidence="2" id="KW-1133">Transmembrane helix</keyword>
<dbReference type="Proteomes" id="UP000239001">
    <property type="component" value="Unassembled WGS sequence"/>
</dbReference>
<dbReference type="PROSITE" id="PS50005">
    <property type="entry name" value="TPR"/>
    <property type="match status" value="2"/>
</dbReference>
<evidence type="ECO:0000313" key="4">
    <source>
        <dbReference type="EMBL" id="PSF33321.1"/>
    </source>
</evidence>
<evidence type="ECO:0000256" key="2">
    <source>
        <dbReference type="SAM" id="Phobius"/>
    </source>
</evidence>
<dbReference type="InterPro" id="IPR024983">
    <property type="entry name" value="CHAT_dom"/>
</dbReference>
<dbReference type="PANTHER" id="PTHR10098:SF108">
    <property type="entry name" value="TETRATRICOPEPTIDE REPEAT PROTEIN 28"/>
    <property type="match status" value="1"/>
</dbReference>
<evidence type="ECO:0000313" key="5">
    <source>
        <dbReference type="Proteomes" id="UP000239001"/>
    </source>
</evidence>
<accession>A0A2T1LT08</accession>
<keyword evidence="5" id="KW-1185">Reference proteome</keyword>
<protein>
    <recommendedName>
        <fullName evidence="3">CHAT domain-containing protein</fullName>
    </recommendedName>
</protein>
<feature type="domain" description="CHAT" evidence="3">
    <location>
        <begin position="545"/>
        <end position="806"/>
    </location>
</feature>
<sequence length="808" mass="91103">MIRQSKKWHISFLFWSSLLLIFWIHYWFIQPMRGETADVTQSVQQAQQYYQQGQFLQAISLLENLLATSEGIEQATIQCYLAASYRESGQLNKAIKNWKAALEIYRNQNCQSLQPQLIAVLVDLGQTHNALGQFRQAIPLLEEAIKLAENNQELKTQAIAWDILGTSHTLSGDYDKAIKVYETSLKLFEQLNHPDLMTITLNNLSNTFSQRQLKYLAEAQAAQLEEDETQAEHFTSLAQQDRQMALATATQAEETSRNQNSLSAVRARLQLMKLNPNLDYRASVSSILEQLPNSRRKVYELINLAGLMKESEAIKILEKGIGIAHQLGDLRTASFALGALGRVYEQKKQYDLALKFTHQAQLAAGQISAPDSQYRWQWQAGRIYRATGRREEAKVAYRQAIASLQSIRGDIAVANQNLQLDFRDEVEPVYRQLLEILLDGGTSSEIELAIQIFEGLQLSELQNFFGDDCVEIIDAIKQPQVILAKTNTVVIHSIILKNQSYLILQLSNGTNKSYPINISQSQLQKKILKWRNELEDISSYRYIDLSKELYKLLIQPIENELELVQPNNLVFVNDGLFRNVPIGALYDGQKFLLEKYPLSVSLGLNFITQTQSSGQWRSLTFGLTVAVPPFDSLPNVAQETHEVQTILGGSRYLNNDFTFNNLQKQIRKKNYSVVHLATHGRFGGNAESAFLQAFDRQISLAELENLLDSSQKPIELLTLSACQTAAGNDRATLGLAGVAVRSGVKSTLGTLWFVNDQATVELITDFYRYLEQGMSKTEALRKAQLSQIATPGSHPSIWASFVLVGNWL</sequence>
<reference evidence="4 5" key="1">
    <citation type="submission" date="2018-03" db="EMBL/GenBank/DDBJ databases">
        <title>The ancient ancestry and fast evolution of plastids.</title>
        <authorList>
            <person name="Moore K.R."/>
            <person name="Magnabosco C."/>
            <person name="Momper L."/>
            <person name="Gold D.A."/>
            <person name="Bosak T."/>
            <person name="Fournier G.P."/>
        </authorList>
    </citation>
    <scope>NUCLEOTIDE SEQUENCE [LARGE SCALE GENOMIC DNA]</scope>
    <source>
        <strain evidence="4 5">CCALA 016</strain>
    </source>
</reference>
<keyword evidence="1" id="KW-0802">TPR repeat</keyword>